<organism evidence="2 3">
    <name type="scientific">Hyaloscypha hepaticicola</name>
    <dbReference type="NCBI Taxonomy" id="2082293"/>
    <lineage>
        <taxon>Eukaryota</taxon>
        <taxon>Fungi</taxon>
        <taxon>Dikarya</taxon>
        <taxon>Ascomycota</taxon>
        <taxon>Pezizomycotina</taxon>
        <taxon>Leotiomycetes</taxon>
        <taxon>Helotiales</taxon>
        <taxon>Hyaloscyphaceae</taxon>
        <taxon>Hyaloscypha</taxon>
    </lineage>
</organism>
<gene>
    <name evidence="2" type="ORF">NA56DRAFT_749582</name>
</gene>
<evidence type="ECO:0000313" key="2">
    <source>
        <dbReference type="EMBL" id="PMD20625.1"/>
    </source>
</evidence>
<feature type="region of interest" description="Disordered" evidence="1">
    <location>
        <begin position="1"/>
        <end position="20"/>
    </location>
</feature>
<accession>A0A2J6Q2Z3</accession>
<reference evidence="2 3" key="1">
    <citation type="submission" date="2016-05" db="EMBL/GenBank/DDBJ databases">
        <title>A degradative enzymes factory behind the ericoid mycorrhizal symbiosis.</title>
        <authorList>
            <consortium name="DOE Joint Genome Institute"/>
            <person name="Martino E."/>
            <person name="Morin E."/>
            <person name="Grelet G."/>
            <person name="Kuo A."/>
            <person name="Kohler A."/>
            <person name="Daghino S."/>
            <person name="Barry K."/>
            <person name="Choi C."/>
            <person name="Cichocki N."/>
            <person name="Clum A."/>
            <person name="Copeland A."/>
            <person name="Hainaut M."/>
            <person name="Haridas S."/>
            <person name="Labutti K."/>
            <person name="Lindquist E."/>
            <person name="Lipzen A."/>
            <person name="Khouja H.-R."/>
            <person name="Murat C."/>
            <person name="Ohm R."/>
            <person name="Olson A."/>
            <person name="Spatafora J."/>
            <person name="Veneault-Fourrey C."/>
            <person name="Henrissat B."/>
            <person name="Grigoriev I."/>
            <person name="Martin F."/>
            <person name="Perotto S."/>
        </authorList>
    </citation>
    <scope>NUCLEOTIDE SEQUENCE [LARGE SCALE GENOMIC DNA]</scope>
    <source>
        <strain evidence="2 3">UAMH 7357</strain>
    </source>
</reference>
<proteinExistence type="predicted"/>
<sequence>MLTTRPTCGSSRADHVLPQDPLGRVTNGSLTLTGKVQHIGLLKSSSLRFDGNSANPLVIVLDGADIMHSYIGLDWSSPPDVLHRIQEEGVWLLLLASYPDPDANEAESSNPDSTLVSSGLVLSSTNSEMIGLRKFRRVGIFRIFKKAGVLVFRDSPKETVVII</sequence>
<name>A0A2J6Q2Z3_9HELO</name>
<dbReference type="Proteomes" id="UP000235672">
    <property type="component" value="Unassembled WGS sequence"/>
</dbReference>
<protein>
    <submittedName>
        <fullName evidence="2">Uncharacterized protein</fullName>
    </submittedName>
</protein>
<evidence type="ECO:0000256" key="1">
    <source>
        <dbReference type="SAM" id="MobiDB-lite"/>
    </source>
</evidence>
<evidence type="ECO:0000313" key="3">
    <source>
        <dbReference type="Proteomes" id="UP000235672"/>
    </source>
</evidence>
<feature type="compositionally biased region" description="Polar residues" evidence="1">
    <location>
        <begin position="1"/>
        <end position="10"/>
    </location>
</feature>
<dbReference type="EMBL" id="KZ613484">
    <property type="protein sequence ID" value="PMD20625.1"/>
    <property type="molecule type" value="Genomic_DNA"/>
</dbReference>
<keyword evidence="3" id="KW-1185">Reference proteome</keyword>
<dbReference type="AlphaFoldDB" id="A0A2J6Q2Z3"/>